<protein>
    <submittedName>
        <fullName evidence="2">Kinase-like domain, phloem protein 2-like protein</fullName>
    </submittedName>
</protein>
<comment type="caution">
    <text evidence="2">The sequence shown here is derived from an EMBL/GenBank/DDBJ whole genome shotgun (WGS) entry which is preliminary data.</text>
</comment>
<dbReference type="PANTHER" id="PTHR27003:SF471">
    <property type="entry name" value="VASCULAR ENDOTHELIAL GROWTH FACTOR RECEPTOR 2 (VEGFR2)-RELATED"/>
    <property type="match status" value="1"/>
</dbReference>
<accession>A0ABQ5HNK6</accession>
<dbReference type="InterPro" id="IPR008271">
    <property type="entry name" value="Ser/Thr_kinase_AS"/>
</dbReference>
<name>A0ABQ5HNK6_9ASTR</name>
<dbReference type="PROSITE" id="PS50011">
    <property type="entry name" value="PROTEIN_KINASE_DOM"/>
    <property type="match status" value="2"/>
</dbReference>
<dbReference type="EMBL" id="BQNB010019827">
    <property type="protein sequence ID" value="GJT89465.1"/>
    <property type="molecule type" value="Genomic_DNA"/>
</dbReference>
<evidence type="ECO:0000259" key="1">
    <source>
        <dbReference type="PROSITE" id="PS50011"/>
    </source>
</evidence>
<dbReference type="InterPro" id="IPR011009">
    <property type="entry name" value="Kinase-like_dom_sf"/>
</dbReference>
<gene>
    <name evidence="2" type="ORF">Tco_1071182</name>
</gene>
<dbReference type="Gene3D" id="1.10.510.10">
    <property type="entry name" value="Transferase(Phosphotransferase) domain 1"/>
    <property type="match status" value="2"/>
</dbReference>
<dbReference type="SMART" id="SM00220">
    <property type="entry name" value="S_TKc"/>
    <property type="match status" value="1"/>
</dbReference>
<dbReference type="InterPro" id="IPR001245">
    <property type="entry name" value="Ser-Thr/Tyr_kinase_cat_dom"/>
</dbReference>
<reference evidence="2" key="2">
    <citation type="submission" date="2022-01" db="EMBL/GenBank/DDBJ databases">
        <authorList>
            <person name="Yamashiro T."/>
            <person name="Shiraishi A."/>
            <person name="Satake H."/>
            <person name="Nakayama K."/>
        </authorList>
    </citation>
    <scope>NUCLEOTIDE SEQUENCE</scope>
</reference>
<dbReference type="Gene3D" id="3.30.200.20">
    <property type="entry name" value="Phosphorylase Kinase, domain 1"/>
    <property type="match status" value="2"/>
</dbReference>
<dbReference type="InterPro" id="IPR045272">
    <property type="entry name" value="ANXUR1/2-like"/>
</dbReference>
<reference evidence="2" key="1">
    <citation type="journal article" date="2022" name="Int. J. Mol. Sci.">
        <title>Draft Genome of Tanacetum Coccineum: Genomic Comparison of Closely Related Tanacetum-Family Plants.</title>
        <authorList>
            <person name="Yamashiro T."/>
            <person name="Shiraishi A."/>
            <person name="Nakayama K."/>
            <person name="Satake H."/>
        </authorList>
    </citation>
    <scope>NUCLEOTIDE SEQUENCE</scope>
</reference>
<keyword evidence="3" id="KW-1185">Reference proteome</keyword>
<dbReference type="InterPro" id="IPR000719">
    <property type="entry name" value="Prot_kinase_dom"/>
</dbReference>
<evidence type="ECO:0000313" key="3">
    <source>
        <dbReference type="Proteomes" id="UP001151760"/>
    </source>
</evidence>
<evidence type="ECO:0000313" key="2">
    <source>
        <dbReference type="EMBL" id="GJT89465.1"/>
    </source>
</evidence>
<dbReference type="SUPFAM" id="SSF56112">
    <property type="entry name" value="Protein kinase-like (PK-like)"/>
    <property type="match status" value="2"/>
</dbReference>
<dbReference type="PANTHER" id="PTHR27003">
    <property type="entry name" value="OS07G0166700 PROTEIN"/>
    <property type="match status" value="1"/>
</dbReference>
<sequence length="656" mass="74327">MLQGKNLEHLKIRLSDILSATNNFSETYFLGSGGFAKVYRAELDHFDSSQPWSVAEKDKGEFPKRCSMVAIKSILGIKGKQGFFAEIEMLTSCKHQNIVSLLGFCDEDSHMILVYEYASNGSLDDYLDNSSKMTNFTWAQRIRICLNIANGLKYLHSNTEDKQMIVHRDIKSANILLNKNFEGKIADFGLSKLRSMSQKGSTLNTNHIAGTSVYLDPEYKKTGKLKKESDIYSFGVVLFEIMCGKVAYDKTYLVENEKGLSFVAQRYWSEGRIKEMVDPNIQEAYENIFMINRGLSQDSLDTFTRIAYQCLAETQAERPTIEIIINELEKALSFEENHKDNLQISVEDINLATQNFSPNNCVGNGRYWKAYKGEVLHANGRHTSIVAKRWESKSDHQFLTELDVLFNYKHENIIGLSGYCKDMDEKVIVYDHASNGSLDMYLNDASLTWTKRLKICIDVARGLVYLHGEPGSMTMIHSGIKSANIQLDGNWKAKISNFHLSSSVILFDKDIENVINDANDSLGYLDPNHNDSFLTEEMDIYSLGVVLFEILCGRLAWVEGCEDHSQSLGPLAKFLYEEGRLDEMVFEGIKEQIVSKSLTTFQKVAYECSHSDHSLRPPAYSVMVQLEKALEFQSIERSAFHIELSSQVFSGGSWVS</sequence>
<feature type="domain" description="Protein kinase" evidence="1">
    <location>
        <begin position="356"/>
        <end position="630"/>
    </location>
</feature>
<dbReference type="Pfam" id="PF07714">
    <property type="entry name" value="PK_Tyr_Ser-Thr"/>
    <property type="match status" value="2"/>
</dbReference>
<dbReference type="PROSITE" id="PS00108">
    <property type="entry name" value="PROTEIN_KINASE_ST"/>
    <property type="match status" value="1"/>
</dbReference>
<feature type="domain" description="Protein kinase" evidence="1">
    <location>
        <begin position="24"/>
        <end position="332"/>
    </location>
</feature>
<organism evidence="2 3">
    <name type="scientific">Tanacetum coccineum</name>
    <dbReference type="NCBI Taxonomy" id="301880"/>
    <lineage>
        <taxon>Eukaryota</taxon>
        <taxon>Viridiplantae</taxon>
        <taxon>Streptophyta</taxon>
        <taxon>Embryophyta</taxon>
        <taxon>Tracheophyta</taxon>
        <taxon>Spermatophyta</taxon>
        <taxon>Magnoliopsida</taxon>
        <taxon>eudicotyledons</taxon>
        <taxon>Gunneridae</taxon>
        <taxon>Pentapetalae</taxon>
        <taxon>asterids</taxon>
        <taxon>campanulids</taxon>
        <taxon>Asterales</taxon>
        <taxon>Asteraceae</taxon>
        <taxon>Asteroideae</taxon>
        <taxon>Anthemideae</taxon>
        <taxon>Anthemidinae</taxon>
        <taxon>Tanacetum</taxon>
    </lineage>
</organism>
<proteinExistence type="predicted"/>
<dbReference type="Proteomes" id="UP001151760">
    <property type="component" value="Unassembled WGS sequence"/>
</dbReference>